<name>A0A3D9SQJ5_9BACL</name>
<dbReference type="SUPFAM" id="SSF57716">
    <property type="entry name" value="Glucocorticoid receptor-like (DNA-binding domain)"/>
    <property type="match status" value="1"/>
</dbReference>
<dbReference type="NCBIfam" id="TIGR02890">
    <property type="entry name" value="bacill_yteA"/>
    <property type="match status" value="1"/>
</dbReference>
<dbReference type="SUPFAM" id="SSF109635">
    <property type="entry name" value="DnaK suppressor protein DksA, alpha-hairpin domain"/>
    <property type="match status" value="1"/>
</dbReference>
<evidence type="ECO:0000256" key="2">
    <source>
        <dbReference type="ARBA" id="ARBA00022771"/>
    </source>
</evidence>
<comment type="caution">
    <text evidence="6">The sequence shown here is derived from an EMBL/GenBank/DDBJ whole genome shotgun (WGS) entry which is preliminary data.</text>
</comment>
<keyword evidence="7" id="KW-1185">Reference proteome</keyword>
<dbReference type="AlphaFoldDB" id="A0A3D9SQJ5"/>
<protein>
    <submittedName>
        <fullName evidence="6">TraR/DksA family transcriptional regulator</fullName>
    </submittedName>
</protein>
<dbReference type="Gene3D" id="1.20.120.910">
    <property type="entry name" value="DksA, coiled-coil domain"/>
    <property type="match status" value="1"/>
</dbReference>
<evidence type="ECO:0000256" key="1">
    <source>
        <dbReference type="ARBA" id="ARBA00022723"/>
    </source>
</evidence>
<evidence type="ECO:0000313" key="6">
    <source>
        <dbReference type="EMBL" id="REE92961.1"/>
    </source>
</evidence>
<keyword evidence="2" id="KW-0863">Zinc-finger</keyword>
<dbReference type="RefSeq" id="WP_116187615.1">
    <property type="nucleotide sequence ID" value="NZ_QTTN01000002.1"/>
</dbReference>
<accession>A0A3D9SQJ5</accession>
<dbReference type="Pfam" id="PF01258">
    <property type="entry name" value="zf-dskA_traR"/>
    <property type="match status" value="1"/>
</dbReference>
<keyword evidence="3" id="KW-0862">Zinc</keyword>
<dbReference type="PROSITE" id="PS51128">
    <property type="entry name" value="ZF_DKSA_2"/>
    <property type="match status" value="1"/>
</dbReference>
<evidence type="ECO:0000256" key="4">
    <source>
        <dbReference type="PROSITE-ProRule" id="PRU00510"/>
    </source>
</evidence>
<organism evidence="6 7">
    <name type="scientific">Paenibacillus taihuensis</name>
    <dbReference type="NCBI Taxonomy" id="1156355"/>
    <lineage>
        <taxon>Bacteria</taxon>
        <taxon>Bacillati</taxon>
        <taxon>Bacillota</taxon>
        <taxon>Bacilli</taxon>
        <taxon>Bacillales</taxon>
        <taxon>Paenibacillaceae</taxon>
        <taxon>Paenibacillus</taxon>
    </lineage>
</organism>
<dbReference type="GO" id="GO:0008270">
    <property type="term" value="F:zinc ion binding"/>
    <property type="evidence" value="ECO:0007669"/>
    <property type="project" value="UniProtKB-KW"/>
</dbReference>
<reference evidence="6 7" key="1">
    <citation type="submission" date="2018-08" db="EMBL/GenBank/DDBJ databases">
        <title>Genomic Encyclopedia of Type Strains, Phase III (KMG-III): the genomes of soil and plant-associated and newly described type strains.</title>
        <authorList>
            <person name="Whitman W."/>
        </authorList>
    </citation>
    <scope>NUCLEOTIDE SEQUENCE [LARGE SCALE GENOMIC DNA]</scope>
    <source>
        <strain evidence="6 7">CGMCC 1.10966</strain>
    </source>
</reference>
<dbReference type="InterPro" id="IPR014240">
    <property type="entry name" value="YteA"/>
</dbReference>
<dbReference type="InterPro" id="IPR037187">
    <property type="entry name" value="DnaK_N"/>
</dbReference>
<dbReference type="PANTHER" id="PTHR33823">
    <property type="entry name" value="RNA POLYMERASE-BINDING TRANSCRIPTION FACTOR DKSA-RELATED"/>
    <property type="match status" value="1"/>
</dbReference>
<dbReference type="InterPro" id="IPR000962">
    <property type="entry name" value="Znf_DskA_TraR"/>
</dbReference>
<gene>
    <name evidence="6" type="ORF">A8990_10245</name>
</gene>
<evidence type="ECO:0000259" key="5">
    <source>
        <dbReference type="Pfam" id="PF01258"/>
    </source>
</evidence>
<dbReference type="PANTHER" id="PTHR33823:SF4">
    <property type="entry name" value="GENERAL STRESS PROTEIN 16O"/>
    <property type="match status" value="1"/>
</dbReference>
<evidence type="ECO:0000313" key="7">
    <source>
        <dbReference type="Proteomes" id="UP000256304"/>
    </source>
</evidence>
<proteinExistence type="predicted"/>
<dbReference type="OrthoDB" id="9811543at2"/>
<keyword evidence="1" id="KW-0479">Metal-binding</keyword>
<dbReference type="EMBL" id="QTTN01000002">
    <property type="protein sequence ID" value="REE92961.1"/>
    <property type="molecule type" value="Genomic_DNA"/>
</dbReference>
<feature type="zinc finger region" description="dksA C4-type" evidence="4">
    <location>
        <begin position="97"/>
        <end position="121"/>
    </location>
</feature>
<feature type="domain" description="Zinc finger DksA/TraR C4-type" evidence="5">
    <location>
        <begin position="92"/>
        <end position="119"/>
    </location>
</feature>
<sequence>MTNPNLTNTQLRNLRSSLVVEKAAIEQRLASSDHYGLANSYKDYSGDLSSYDNHPGDAATETYERGKDIALHEQEELHLNRINSALEAMDNGSYGQCRTCGEQIPYARLQALPDTLYCTVHSPRQDVSDRRPVEEQFLYPPFGRTSMDDHEDGYNGFDGEDAWQIVESFGNSDSPAMSENRDVQRYEEVGIEADEADGYVETLESFLATDITGKHVSVVRNKQYYDYMEHEEGDHALE</sequence>
<dbReference type="Proteomes" id="UP000256304">
    <property type="component" value="Unassembled WGS sequence"/>
</dbReference>
<evidence type="ECO:0000256" key="3">
    <source>
        <dbReference type="ARBA" id="ARBA00022833"/>
    </source>
</evidence>